<keyword evidence="2" id="KW-1185">Reference proteome</keyword>
<comment type="caution">
    <text evidence="1">The sequence shown here is derived from an EMBL/GenBank/DDBJ whole genome shotgun (WGS) entry which is preliminary data.</text>
</comment>
<accession>A0ACB9VSN3</accession>
<reference evidence="1" key="1">
    <citation type="submission" date="2022-05" db="EMBL/GenBank/DDBJ databases">
        <title>Chromosome-level genome of Chaenocephalus aceratus.</title>
        <authorList>
            <person name="Park H."/>
        </authorList>
    </citation>
    <scope>NUCLEOTIDE SEQUENCE</scope>
    <source>
        <strain evidence="1">KU_202001</strain>
    </source>
</reference>
<gene>
    <name evidence="1" type="ORF">KUCAC02_006269</name>
</gene>
<protein>
    <submittedName>
        <fullName evidence="1">Uncharacterized protein</fullName>
    </submittedName>
</protein>
<evidence type="ECO:0000313" key="2">
    <source>
        <dbReference type="Proteomes" id="UP001057452"/>
    </source>
</evidence>
<sequence>MERKGTRGGRMERKGTSGGGWRGKVLAEEDGRRKRARGGRMKRKGTRGKGLEENDGEAERKDGEERD</sequence>
<dbReference type="Proteomes" id="UP001057452">
    <property type="component" value="Chromosome 23"/>
</dbReference>
<dbReference type="EMBL" id="CM043807">
    <property type="protein sequence ID" value="KAI4802687.1"/>
    <property type="molecule type" value="Genomic_DNA"/>
</dbReference>
<evidence type="ECO:0000313" key="1">
    <source>
        <dbReference type="EMBL" id="KAI4802687.1"/>
    </source>
</evidence>
<proteinExistence type="predicted"/>
<organism evidence="1 2">
    <name type="scientific">Chaenocephalus aceratus</name>
    <name type="common">Blackfin icefish</name>
    <name type="synonym">Chaenichthys aceratus</name>
    <dbReference type="NCBI Taxonomy" id="36190"/>
    <lineage>
        <taxon>Eukaryota</taxon>
        <taxon>Metazoa</taxon>
        <taxon>Chordata</taxon>
        <taxon>Craniata</taxon>
        <taxon>Vertebrata</taxon>
        <taxon>Euteleostomi</taxon>
        <taxon>Actinopterygii</taxon>
        <taxon>Neopterygii</taxon>
        <taxon>Teleostei</taxon>
        <taxon>Neoteleostei</taxon>
        <taxon>Acanthomorphata</taxon>
        <taxon>Eupercaria</taxon>
        <taxon>Perciformes</taxon>
        <taxon>Notothenioidei</taxon>
        <taxon>Channichthyidae</taxon>
        <taxon>Chaenocephalus</taxon>
    </lineage>
</organism>
<name>A0ACB9VSN3_CHAAC</name>